<dbReference type="STRING" id="4540.A0A3L6RWQ8"/>
<dbReference type="SUPFAM" id="SSF48264">
    <property type="entry name" value="Cytochrome P450"/>
    <property type="match status" value="1"/>
</dbReference>
<proteinExistence type="inferred from homology"/>
<dbReference type="PRINTS" id="PR00463">
    <property type="entry name" value="EP450I"/>
</dbReference>
<dbReference type="Proteomes" id="UP000275267">
    <property type="component" value="Unassembled WGS sequence"/>
</dbReference>
<evidence type="ECO:0000313" key="8">
    <source>
        <dbReference type="Proteomes" id="UP000275267"/>
    </source>
</evidence>
<dbReference type="GO" id="GO:0004497">
    <property type="term" value="F:monooxygenase activity"/>
    <property type="evidence" value="ECO:0007669"/>
    <property type="project" value="InterPro"/>
</dbReference>
<evidence type="ECO:0000256" key="3">
    <source>
        <dbReference type="ARBA" id="ARBA00022692"/>
    </source>
</evidence>
<dbReference type="InterPro" id="IPR002401">
    <property type="entry name" value="Cyt_P450_E_grp-I"/>
</dbReference>
<dbReference type="GO" id="GO:0016020">
    <property type="term" value="C:membrane"/>
    <property type="evidence" value="ECO:0007669"/>
    <property type="project" value="UniProtKB-SubCell"/>
</dbReference>
<evidence type="ECO:0000256" key="5">
    <source>
        <dbReference type="ARBA" id="ARBA00023002"/>
    </source>
</evidence>
<keyword evidence="8" id="KW-1185">Reference proteome</keyword>
<keyword evidence="3" id="KW-0812">Transmembrane</keyword>
<evidence type="ECO:0000256" key="6">
    <source>
        <dbReference type="ARBA" id="ARBA00023136"/>
    </source>
</evidence>
<dbReference type="AlphaFoldDB" id="A0A3L6RWQ8"/>
<dbReference type="EMBL" id="PQIB02000007">
    <property type="protein sequence ID" value="RLN09704.1"/>
    <property type="molecule type" value="Genomic_DNA"/>
</dbReference>
<dbReference type="InterPro" id="IPR001128">
    <property type="entry name" value="Cyt_P450"/>
</dbReference>
<sequence length="152" mass="16989">MCKSISASTPTRRISLPSLPRCIHLSHLSPARRRRSWSTTSAVVRGYEIPDRTAFFVNTWAIGRDPAAWDASEEFGPERIVGGGLAAYFTGQTISPSRLDLLGINFALLVLELVLSSLLRHFDWELPVGTRPTDLDMGEGRGRRRRRGFHLS</sequence>
<evidence type="ECO:0000313" key="7">
    <source>
        <dbReference type="EMBL" id="RLN09704.1"/>
    </source>
</evidence>
<dbReference type="PANTHER" id="PTHR47956:SF4">
    <property type="entry name" value="CYTOCHROME P450 71A21-RELATED"/>
    <property type="match status" value="1"/>
</dbReference>
<comment type="caution">
    <text evidence="7">The sequence shown here is derived from an EMBL/GenBank/DDBJ whole genome shotgun (WGS) entry which is preliminary data.</text>
</comment>
<accession>A0A3L6RWQ8</accession>
<keyword evidence="5" id="KW-0560">Oxidoreductase</keyword>
<name>A0A3L6RWQ8_PANMI</name>
<dbReference type="PANTHER" id="PTHR47956">
    <property type="entry name" value="CYTOCHROME P450 71B11-RELATED"/>
    <property type="match status" value="1"/>
</dbReference>
<dbReference type="InterPro" id="IPR036396">
    <property type="entry name" value="Cyt_P450_sf"/>
</dbReference>
<dbReference type="Gene3D" id="1.10.630.10">
    <property type="entry name" value="Cytochrome P450"/>
    <property type="match status" value="1"/>
</dbReference>
<evidence type="ECO:0000256" key="2">
    <source>
        <dbReference type="ARBA" id="ARBA00010617"/>
    </source>
</evidence>
<dbReference type="InterPro" id="IPR050193">
    <property type="entry name" value="Cytochrome_P450_71"/>
</dbReference>
<reference evidence="8" key="1">
    <citation type="journal article" date="2019" name="Nat. Commun.">
        <title>The genome of broomcorn millet.</title>
        <authorList>
            <person name="Zou C."/>
            <person name="Miki D."/>
            <person name="Li D."/>
            <person name="Tang Q."/>
            <person name="Xiao L."/>
            <person name="Rajput S."/>
            <person name="Deng P."/>
            <person name="Jia W."/>
            <person name="Huang R."/>
            <person name="Zhang M."/>
            <person name="Sun Y."/>
            <person name="Hu J."/>
            <person name="Fu X."/>
            <person name="Schnable P.S."/>
            <person name="Li F."/>
            <person name="Zhang H."/>
            <person name="Feng B."/>
            <person name="Zhu X."/>
            <person name="Liu R."/>
            <person name="Schnable J.C."/>
            <person name="Zhu J.-K."/>
            <person name="Zhang H."/>
        </authorList>
    </citation>
    <scope>NUCLEOTIDE SEQUENCE [LARGE SCALE GENOMIC DNA]</scope>
</reference>
<keyword evidence="4" id="KW-1133">Transmembrane helix</keyword>
<protein>
    <submittedName>
        <fullName evidence="7">Cytochrome P450</fullName>
    </submittedName>
</protein>
<organism evidence="7 8">
    <name type="scientific">Panicum miliaceum</name>
    <name type="common">Proso millet</name>
    <name type="synonym">Broomcorn millet</name>
    <dbReference type="NCBI Taxonomy" id="4540"/>
    <lineage>
        <taxon>Eukaryota</taxon>
        <taxon>Viridiplantae</taxon>
        <taxon>Streptophyta</taxon>
        <taxon>Embryophyta</taxon>
        <taxon>Tracheophyta</taxon>
        <taxon>Spermatophyta</taxon>
        <taxon>Magnoliopsida</taxon>
        <taxon>Liliopsida</taxon>
        <taxon>Poales</taxon>
        <taxon>Poaceae</taxon>
        <taxon>PACMAD clade</taxon>
        <taxon>Panicoideae</taxon>
        <taxon>Panicodae</taxon>
        <taxon>Paniceae</taxon>
        <taxon>Panicinae</taxon>
        <taxon>Panicum</taxon>
        <taxon>Panicum sect. Panicum</taxon>
    </lineage>
</organism>
<comment type="subcellular location">
    <subcellularLocation>
        <location evidence="1">Membrane</location>
        <topology evidence="1">Single-pass membrane protein</topology>
    </subcellularLocation>
</comment>
<dbReference type="Pfam" id="PF00067">
    <property type="entry name" value="p450"/>
    <property type="match status" value="1"/>
</dbReference>
<dbReference type="GO" id="GO:0016705">
    <property type="term" value="F:oxidoreductase activity, acting on paired donors, with incorporation or reduction of molecular oxygen"/>
    <property type="evidence" value="ECO:0007669"/>
    <property type="project" value="InterPro"/>
</dbReference>
<evidence type="ECO:0000256" key="4">
    <source>
        <dbReference type="ARBA" id="ARBA00022989"/>
    </source>
</evidence>
<keyword evidence="6" id="KW-0472">Membrane</keyword>
<comment type="similarity">
    <text evidence="2">Belongs to the cytochrome P450 family.</text>
</comment>
<dbReference type="GO" id="GO:0020037">
    <property type="term" value="F:heme binding"/>
    <property type="evidence" value="ECO:0007669"/>
    <property type="project" value="InterPro"/>
</dbReference>
<dbReference type="GO" id="GO:0005506">
    <property type="term" value="F:iron ion binding"/>
    <property type="evidence" value="ECO:0007669"/>
    <property type="project" value="InterPro"/>
</dbReference>
<evidence type="ECO:0000256" key="1">
    <source>
        <dbReference type="ARBA" id="ARBA00004167"/>
    </source>
</evidence>
<gene>
    <name evidence="7" type="ORF">C2845_PM11G16550</name>
</gene>